<dbReference type="PANTHER" id="PTHR47800:SF5">
    <property type="entry name" value="FER-1-LIKE PROTEIN 6"/>
    <property type="match status" value="1"/>
</dbReference>
<comment type="caution">
    <text evidence="2">The sequence shown here is derived from an EMBL/GenBank/DDBJ whole genome shotgun (WGS) entry which is preliminary data.</text>
</comment>
<dbReference type="PANTHER" id="PTHR47800">
    <property type="entry name" value="C2 DOMAIN-CONTAINING PROTEIN"/>
    <property type="match status" value="1"/>
</dbReference>
<sequence>MPCGDILFVRIPTDLRRLPTMKILQLLFCICIHQAIGSPAGAVASVNITFVLSAESLPCQDVGLFSKPDAFVAIFSFLKSPGLSQKEPQPFGTTSTIRDDSNPEWPDKFSYNWKNGTGQTWLFWVFDHDHVTSNDPIGAAEVSVDRFMESGGSLRLKLYEEAGSIVITRYPYRRTRTVPIAFKLSAKNLPPRDRIWGYMGASDPYAVISYQNGKNGRVNALHKTGIFTNKANPSWPRPIEFTQYEPKTNQTLHFHLYDRDLLSKDEFLGDVSIPADYLYERSGSVVVPLRNSEGNAAIVLEMYSRPDPEPRHTTESVLFVTSAEPMLTTTTATVASSDVPLTPATTTVPSTLPTISSEVEDLYYDYDNDVEA</sequence>
<organism evidence="2 3">
    <name type="scientific">Allacma fusca</name>
    <dbReference type="NCBI Taxonomy" id="39272"/>
    <lineage>
        <taxon>Eukaryota</taxon>
        <taxon>Metazoa</taxon>
        <taxon>Ecdysozoa</taxon>
        <taxon>Arthropoda</taxon>
        <taxon>Hexapoda</taxon>
        <taxon>Collembola</taxon>
        <taxon>Symphypleona</taxon>
        <taxon>Sminthuridae</taxon>
        <taxon>Allacma</taxon>
    </lineage>
</organism>
<name>A0A8J2PJK5_9HEXA</name>
<dbReference type="InterPro" id="IPR000008">
    <property type="entry name" value="C2_dom"/>
</dbReference>
<evidence type="ECO:0000313" key="3">
    <source>
        <dbReference type="Proteomes" id="UP000708208"/>
    </source>
</evidence>
<protein>
    <recommendedName>
        <fullName evidence="1">C2 domain-containing protein</fullName>
    </recommendedName>
</protein>
<dbReference type="CDD" id="cd00030">
    <property type="entry name" value="C2"/>
    <property type="match status" value="2"/>
</dbReference>
<gene>
    <name evidence="2" type="ORF">AFUS01_LOCUS35055</name>
</gene>
<dbReference type="SMART" id="SM00239">
    <property type="entry name" value="C2"/>
    <property type="match status" value="2"/>
</dbReference>
<reference evidence="2" key="1">
    <citation type="submission" date="2021-06" db="EMBL/GenBank/DDBJ databases">
        <authorList>
            <person name="Hodson N. C."/>
            <person name="Mongue J. A."/>
            <person name="Jaron S. K."/>
        </authorList>
    </citation>
    <scope>NUCLEOTIDE SEQUENCE</scope>
</reference>
<dbReference type="OrthoDB" id="207120at2759"/>
<dbReference type="Proteomes" id="UP000708208">
    <property type="component" value="Unassembled WGS sequence"/>
</dbReference>
<dbReference type="PROSITE" id="PS50004">
    <property type="entry name" value="C2"/>
    <property type="match status" value="2"/>
</dbReference>
<proteinExistence type="predicted"/>
<keyword evidence="3" id="KW-1185">Reference proteome</keyword>
<dbReference type="GO" id="GO:0010628">
    <property type="term" value="P:positive regulation of gene expression"/>
    <property type="evidence" value="ECO:0007669"/>
    <property type="project" value="TreeGrafter"/>
</dbReference>
<feature type="domain" description="C2" evidence="1">
    <location>
        <begin position="28"/>
        <end position="158"/>
    </location>
</feature>
<evidence type="ECO:0000313" key="2">
    <source>
        <dbReference type="EMBL" id="CAG7824924.1"/>
    </source>
</evidence>
<dbReference type="Pfam" id="PF00168">
    <property type="entry name" value="C2"/>
    <property type="match status" value="2"/>
</dbReference>
<evidence type="ECO:0000259" key="1">
    <source>
        <dbReference type="PROSITE" id="PS50004"/>
    </source>
</evidence>
<accession>A0A8J2PJK5</accession>
<feature type="domain" description="C2" evidence="1">
    <location>
        <begin position="160"/>
        <end position="289"/>
    </location>
</feature>
<dbReference type="EMBL" id="CAJVCH010534464">
    <property type="protein sequence ID" value="CAG7824924.1"/>
    <property type="molecule type" value="Genomic_DNA"/>
</dbReference>
<dbReference type="AlphaFoldDB" id="A0A8J2PJK5"/>